<evidence type="ECO:0000313" key="3">
    <source>
        <dbReference type="Proteomes" id="UP000182429"/>
    </source>
</evidence>
<name>A0A1H2QPA8_9FIRM</name>
<reference evidence="2 3" key="1">
    <citation type="submission" date="2016-10" db="EMBL/GenBank/DDBJ databases">
        <authorList>
            <person name="de Groot N.N."/>
        </authorList>
    </citation>
    <scope>NUCLEOTIDE SEQUENCE [LARGE SCALE GENOMIC DNA]</scope>
    <source>
        <strain evidence="2 3">S3b</strain>
    </source>
</reference>
<evidence type="ECO:0000256" key="1">
    <source>
        <dbReference type="SAM" id="Phobius"/>
    </source>
</evidence>
<evidence type="ECO:0000313" key="2">
    <source>
        <dbReference type="EMBL" id="SDW08474.1"/>
    </source>
</evidence>
<feature type="transmembrane region" description="Helical" evidence="1">
    <location>
        <begin position="63"/>
        <end position="85"/>
    </location>
</feature>
<dbReference type="AlphaFoldDB" id="A0A1H2QPA8"/>
<feature type="transmembrane region" description="Helical" evidence="1">
    <location>
        <begin position="135"/>
        <end position="153"/>
    </location>
</feature>
<accession>A0A1H2QPA8</accession>
<feature type="transmembrane region" description="Helical" evidence="1">
    <location>
        <begin position="234"/>
        <end position="253"/>
    </location>
</feature>
<dbReference type="PANTHER" id="PTHR20992">
    <property type="entry name" value="AT15442P-RELATED"/>
    <property type="match status" value="1"/>
</dbReference>
<keyword evidence="1" id="KW-0812">Transmembrane</keyword>
<feature type="transmembrane region" description="Helical" evidence="1">
    <location>
        <begin position="97"/>
        <end position="115"/>
    </location>
</feature>
<feature type="transmembrane region" description="Helical" evidence="1">
    <location>
        <begin position="160"/>
        <end position="182"/>
    </location>
</feature>
<organism evidence="2 3">
    <name type="scientific">Kandleria vitulina</name>
    <dbReference type="NCBI Taxonomy" id="1630"/>
    <lineage>
        <taxon>Bacteria</taxon>
        <taxon>Bacillati</taxon>
        <taxon>Bacillota</taxon>
        <taxon>Erysipelotrichia</taxon>
        <taxon>Erysipelotrichales</taxon>
        <taxon>Coprobacillaceae</taxon>
        <taxon>Kandleria</taxon>
    </lineage>
</organism>
<dbReference type="NCBIfam" id="TIGR00341">
    <property type="entry name" value="TIGR00341 family protein"/>
    <property type="match status" value="1"/>
</dbReference>
<dbReference type="Pfam" id="PF04087">
    <property type="entry name" value="DUF389"/>
    <property type="match status" value="1"/>
</dbReference>
<dbReference type="STRING" id="1630.SAMN05216514_101292"/>
<feature type="transmembrane region" description="Helical" evidence="1">
    <location>
        <begin position="38"/>
        <end position="57"/>
    </location>
</feature>
<feature type="transmembrane region" description="Helical" evidence="1">
    <location>
        <begin position="194"/>
        <end position="214"/>
    </location>
</feature>
<dbReference type="eggNOG" id="COG1808">
    <property type="taxonomic scope" value="Bacteria"/>
</dbReference>
<keyword evidence="1" id="KW-1133">Transmembrane helix</keyword>
<dbReference type="OrthoDB" id="9790659at2"/>
<dbReference type="EMBL" id="FNNF01000003">
    <property type="protein sequence ID" value="SDW08474.1"/>
    <property type="molecule type" value="Genomic_DNA"/>
</dbReference>
<dbReference type="InterPro" id="IPR005240">
    <property type="entry name" value="DUF389"/>
</dbReference>
<protein>
    <submittedName>
        <fullName evidence="2">TIGR00341 family protein</fullName>
    </submittedName>
</protein>
<dbReference type="PANTHER" id="PTHR20992:SF9">
    <property type="entry name" value="AT15442P-RELATED"/>
    <property type="match status" value="1"/>
</dbReference>
<gene>
    <name evidence="2" type="ORF">SAMN04487759_10383</name>
</gene>
<keyword evidence="1" id="KW-0472">Membrane</keyword>
<dbReference type="Proteomes" id="UP000182429">
    <property type="component" value="Unassembled WGS sequence"/>
</dbReference>
<proteinExistence type="predicted"/>
<sequence length="340" mass="37523">MYNSNMKIKEIIREAFSLRNDTASHDTIKTRLVDDGQVTGSNMSILILAMLVASIGLNMNSTAVIIGAMLISPLMGSIHAMAYGAATADFHLFRKSVIGLMFQVTLSILASTIYFRLSPITTETSELLARTTPSIYDVLIATCGGLAGIIGITRKEKSNVIPGVAIATALMPPLCTCGFFLARGNWLRLASAMYLFFVNAYFIFLSAMTILLILEVPQVRHVSPEAWKKLKKRVIRNTIIVIIPSLVMAGIMINSQNSSRSTSNSVGAIENVSKQVKIIYPEIENVSLGNMEQMVNSKKQTSKVFIITVKEPLSNEKKEQLNKWLNAIYNEKVTIIQRKK</sequence>